<name>A0A5R9EBB9_9ACTN</name>
<dbReference type="RefSeq" id="WP_138055643.1">
    <property type="nucleotide sequence ID" value="NZ_VAWE01000001.1"/>
</dbReference>
<protein>
    <submittedName>
        <fullName evidence="2">Uncharacterized protein</fullName>
    </submittedName>
</protein>
<feature type="region of interest" description="Disordered" evidence="1">
    <location>
        <begin position="1"/>
        <end position="27"/>
    </location>
</feature>
<evidence type="ECO:0000313" key="2">
    <source>
        <dbReference type="EMBL" id="TLQ46325.1"/>
    </source>
</evidence>
<comment type="caution">
    <text evidence="2">The sequence shown here is derived from an EMBL/GenBank/DDBJ whole genome shotgun (WGS) entry which is preliminary data.</text>
</comment>
<accession>A0A5R9EBB9</accession>
<proteinExistence type="predicted"/>
<dbReference type="OrthoDB" id="3337847at2"/>
<evidence type="ECO:0000256" key="1">
    <source>
        <dbReference type="SAM" id="MobiDB-lite"/>
    </source>
</evidence>
<evidence type="ECO:0000313" key="3">
    <source>
        <dbReference type="Proteomes" id="UP000305921"/>
    </source>
</evidence>
<keyword evidence="3" id="KW-1185">Reference proteome</keyword>
<gene>
    <name evidence="2" type="ORF">FEF34_28080</name>
</gene>
<reference evidence="2 3" key="1">
    <citation type="submission" date="2019-05" db="EMBL/GenBank/DDBJ databases">
        <title>Streptomyces marianii sp. nov., a novel marine actinomycete from southern coast of India.</title>
        <authorList>
            <person name="Iniyan A.M."/>
            <person name="Wink J."/>
            <person name="Ramprasad E."/>
            <person name="Ramana C.V."/>
            <person name="Bunk B."/>
            <person name="Sproer C."/>
            <person name="Joseph F.-J.R.S."/>
            <person name="Vincent S.G.P."/>
        </authorList>
    </citation>
    <scope>NUCLEOTIDE SEQUENCE [LARGE SCALE GENOMIC DNA]</scope>
    <source>
        <strain evidence="2 3">ICN19</strain>
    </source>
</reference>
<dbReference type="EMBL" id="VAWE01000001">
    <property type="protein sequence ID" value="TLQ46325.1"/>
    <property type="molecule type" value="Genomic_DNA"/>
</dbReference>
<dbReference type="Proteomes" id="UP000305921">
    <property type="component" value="Unassembled WGS sequence"/>
</dbReference>
<sequence>MRSSMPTRKNGAAQRIAAGTHHSGLPENASMCAEDIRALLRADTDNAPTDDGSALLQMYACLPEVDGREYDRASAARRAGGPEWRAVREQLVELMLSLFAHWPK</sequence>
<organism evidence="2 3">
    <name type="scientific">Streptomyces marianii</name>
    <dbReference type="NCBI Taxonomy" id="1817406"/>
    <lineage>
        <taxon>Bacteria</taxon>
        <taxon>Bacillati</taxon>
        <taxon>Actinomycetota</taxon>
        <taxon>Actinomycetes</taxon>
        <taxon>Kitasatosporales</taxon>
        <taxon>Streptomycetaceae</taxon>
        <taxon>Streptomyces</taxon>
    </lineage>
</organism>
<dbReference type="AlphaFoldDB" id="A0A5R9EBB9"/>